<gene>
    <name evidence="27" type="ORF">PtA15_5A135</name>
</gene>
<organism evidence="27 28">
    <name type="scientific">Puccinia triticina</name>
    <dbReference type="NCBI Taxonomy" id="208348"/>
    <lineage>
        <taxon>Eukaryota</taxon>
        <taxon>Fungi</taxon>
        <taxon>Dikarya</taxon>
        <taxon>Basidiomycota</taxon>
        <taxon>Pucciniomycotina</taxon>
        <taxon>Pucciniomycetes</taxon>
        <taxon>Pucciniales</taxon>
        <taxon>Pucciniaceae</taxon>
        <taxon>Puccinia</taxon>
    </lineage>
</organism>
<evidence type="ECO:0000256" key="17">
    <source>
        <dbReference type="ARBA" id="ARBA00022932"/>
    </source>
</evidence>
<feature type="compositionally biased region" description="Basic and acidic residues" evidence="24">
    <location>
        <begin position="149"/>
        <end position="172"/>
    </location>
</feature>
<evidence type="ECO:0000256" key="15">
    <source>
        <dbReference type="ARBA" id="ARBA00022908"/>
    </source>
</evidence>
<feature type="region of interest" description="Disordered" evidence="24">
    <location>
        <begin position="1040"/>
        <end position="1060"/>
    </location>
</feature>
<evidence type="ECO:0000256" key="18">
    <source>
        <dbReference type="ARBA" id="ARBA00023113"/>
    </source>
</evidence>
<protein>
    <submittedName>
        <fullName evidence="27">Uncharacterized protein</fullName>
    </submittedName>
</protein>
<dbReference type="InterPro" id="IPR001584">
    <property type="entry name" value="Integrase_cat-core"/>
</dbReference>
<evidence type="ECO:0000256" key="11">
    <source>
        <dbReference type="ARBA" id="ARBA00022801"/>
    </source>
</evidence>
<keyword evidence="14" id="KW-0694">RNA-binding</keyword>
<feature type="region of interest" description="Disordered" evidence="24">
    <location>
        <begin position="55"/>
        <end position="129"/>
    </location>
</feature>
<dbReference type="InterPro" id="IPR057670">
    <property type="entry name" value="SH3_retrovirus"/>
</dbReference>
<dbReference type="CDD" id="cd09272">
    <property type="entry name" value="RNase_HI_RT_Ty1"/>
    <property type="match status" value="1"/>
</dbReference>
<evidence type="ECO:0000256" key="10">
    <source>
        <dbReference type="ARBA" id="ARBA00022759"/>
    </source>
</evidence>
<dbReference type="PROSITE" id="PS50994">
    <property type="entry name" value="INTEGRASE"/>
    <property type="match status" value="1"/>
</dbReference>
<dbReference type="InterPro" id="IPR036875">
    <property type="entry name" value="Znf_CCHC_sf"/>
</dbReference>
<evidence type="ECO:0000256" key="19">
    <source>
        <dbReference type="ARBA" id="ARBA00023172"/>
    </source>
</evidence>
<keyword evidence="18" id="KW-0917">Virion maturation</keyword>
<evidence type="ECO:0000313" key="27">
    <source>
        <dbReference type="EMBL" id="WAQ84565.1"/>
    </source>
</evidence>
<evidence type="ECO:0000256" key="22">
    <source>
        <dbReference type="ARBA" id="ARBA00049244"/>
    </source>
</evidence>
<evidence type="ECO:0000256" key="4">
    <source>
        <dbReference type="ARBA" id="ARBA00022664"/>
    </source>
</evidence>
<evidence type="ECO:0000256" key="7">
    <source>
        <dbReference type="ARBA" id="ARBA00022722"/>
    </source>
</evidence>
<dbReference type="Gene3D" id="3.30.420.10">
    <property type="entry name" value="Ribonuclease H-like superfamily/Ribonuclease H"/>
    <property type="match status" value="1"/>
</dbReference>
<name>A0ABY7CHJ1_9BASI</name>
<accession>A0ABY7CHJ1</accession>
<evidence type="ECO:0000256" key="1">
    <source>
        <dbReference type="ARBA" id="ARBA00002180"/>
    </source>
</evidence>
<dbReference type="Pfam" id="PF07727">
    <property type="entry name" value="RVT_2"/>
    <property type="match status" value="1"/>
</dbReference>
<keyword evidence="23" id="KW-0862">Zinc</keyword>
<dbReference type="SMART" id="SM00343">
    <property type="entry name" value="ZnF_C2HC"/>
    <property type="match status" value="1"/>
</dbReference>
<keyword evidence="3" id="KW-1188">Viral release from host cell</keyword>
<evidence type="ECO:0000256" key="3">
    <source>
        <dbReference type="ARBA" id="ARBA00022612"/>
    </source>
</evidence>
<feature type="compositionally biased region" description="Polar residues" evidence="24">
    <location>
        <begin position="483"/>
        <end position="495"/>
    </location>
</feature>
<keyword evidence="12" id="KW-0067">ATP-binding</keyword>
<keyword evidence="23" id="KW-0863">Zinc-finger</keyword>
<keyword evidence="4" id="KW-0507">mRNA processing</keyword>
<evidence type="ECO:0000256" key="5">
    <source>
        <dbReference type="ARBA" id="ARBA00022670"/>
    </source>
</evidence>
<feature type="domain" description="CCHC-type" evidence="25">
    <location>
        <begin position="429"/>
        <end position="444"/>
    </location>
</feature>
<dbReference type="SUPFAM" id="SSF57756">
    <property type="entry name" value="Retrovirus zinc finger-like domains"/>
    <property type="match status" value="1"/>
</dbReference>
<feature type="compositionally biased region" description="Polar residues" evidence="24">
    <location>
        <begin position="1042"/>
        <end position="1060"/>
    </location>
</feature>
<dbReference type="RefSeq" id="XP_053020120.1">
    <property type="nucleotide sequence ID" value="XM_053168866.1"/>
</dbReference>
<keyword evidence="7" id="KW-0540">Nuclease</keyword>
<keyword evidence="20" id="KW-0511">Multifunctional enzyme</keyword>
<evidence type="ECO:0000256" key="9">
    <source>
        <dbReference type="ARBA" id="ARBA00022741"/>
    </source>
</evidence>
<dbReference type="InterPro" id="IPR036397">
    <property type="entry name" value="RNaseH_sf"/>
</dbReference>
<dbReference type="Pfam" id="PF00098">
    <property type="entry name" value="zf-CCHC"/>
    <property type="match status" value="1"/>
</dbReference>
<evidence type="ECO:0000256" key="8">
    <source>
        <dbReference type="ARBA" id="ARBA00022723"/>
    </source>
</evidence>
<feature type="domain" description="Integrase catalytic" evidence="26">
    <location>
        <begin position="797"/>
        <end position="970"/>
    </location>
</feature>
<dbReference type="GeneID" id="77809761"/>
<keyword evidence="19" id="KW-0233">DNA recombination</keyword>
<evidence type="ECO:0000256" key="16">
    <source>
        <dbReference type="ARBA" id="ARBA00022918"/>
    </source>
</evidence>
<keyword evidence="17" id="KW-0808">Transferase</keyword>
<keyword evidence="9" id="KW-0547">Nucleotide-binding</keyword>
<evidence type="ECO:0000259" key="26">
    <source>
        <dbReference type="PROSITE" id="PS50994"/>
    </source>
</evidence>
<dbReference type="PANTHER" id="PTHR42648">
    <property type="entry name" value="TRANSPOSASE, PUTATIVE-RELATED"/>
    <property type="match status" value="1"/>
</dbReference>
<evidence type="ECO:0000256" key="21">
    <source>
        <dbReference type="ARBA" id="ARBA00048173"/>
    </source>
</evidence>
<evidence type="ECO:0000256" key="6">
    <source>
        <dbReference type="ARBA" id="ARBA00022695"/>
    </source>
</evidence>
<evidence type="ECO:0000256" key="2">
    <source>
        <dbReference type="ARBA" id="ARBA00022578"/>
    </source>
</evidence>
<keyword evidence="8" id="KW-0479">Metal-binding</keyword>
<feature type="region of interest" description="Disordered" evidence="24">
    <location>
        <begin position="147"/>
        <end position="172"/>
    </location>
</feature>
<dbReference type="Pfam" id="PF25597">
    <property type="entry name" value="SH3_retrovirus"/>
    <property type="match status" value="1"/>
</dbReference>
<reference evidence="27" key="1">
    <citation type="submission" date="2022-10" db="EMBL/GenBank/DDBJ databases">
        <title>Puccinia triticina Genome sequencing and assembly.</title>
        <authorList>
            <person name="Li C."/>
        </authorList>
    </citation>
    <scope>NUCLEOTIDE SEQUENCE</scope>
    <source>
        <strain evidence="27">Pt15</strain>
    </source>
</reference>
<dbReference type="SUPFAM" id="SSF53098">
    <property type="entry name" value="Ribonuclease H-like"/>
    <property type="match status" value="1"/>
</dbReference>
<dbReference type="Gene3D" id="4.10.60.10">
    <property type="entry name" value="Zinc finger, CCHC-type"/>
    <property type="match status" value="1"/>
</dbReference>
<proteinExistence type="predicted"/>
<sequence length="1600" mass="178696">MLDNKPPSGRLHPKPRLGAIPGLRTIDRATPKNPTMRNVLGPQLLSNDFFTRRLGRIPSNNSRDEGPSTLAANKGKDRALSDDMPEETTFQPRLTGRVLGSSSTNWRRTESAPHLNDSIPPAPPTNPQHIAQSDMASLIAEMRFQHRARREEDRARREADEESTRRHRELDDEAKVSTIVNAAVKKLNPQDILKPDGSNICRWEDALRMTAFERFHNKDFFNPKENEVIDSHHEMIARGIIHSLVHADLTYDLIDFNNSAEVYDHLVSKFRVINRAKQMGTWENLKKISLSDYSSAAEAIAAVNQCARSFREQGVDFTWDNVIGFIFQGNIRDHLASSVDHKVELFMETHDFELPTSGDILRFWDAARTEHRLAAETGRSDSSALALTLASRDSSSVSGSNTSTVSGTVSGAPDDPSVSAMALNKPPTCYICRQPGHFSSNCPSSRKNNGPRATVARPTTQPNFPPCSITYNYDRVPYIKPTQPDQRTTALSRPSGQLPAASRQSAPPASRTSSSTLQTKSVETRQINPDLFAEEQEEEAEYVFESKKLSAEPSGLRFNLREMTIERNGQEVLWDTGASDNVTGDRYALHDFTPLERPIAVKVATDSACDFITGMGTLKFVGTNRATIVVKKVYYCERARSTLLSLAAFKKSNAIFRVQGNFDAIDLVLKTGLLLLRSVFDPKNNTWPLPLPLRAPIVSPQVSSPYEACNTLPQAIETNSFFKSPNLVEHSQFTWNPNDLTPDEKTLLFWHRLFGHASLRKIRRLVKMQLGYGLPHTMPTGSIKCPVCSICKATRTSALGPTKRCIEKLSVICVDLMGPFDTPTMTGGKYALTIRDVFTSYSEVQILKAKSEAAEMLMQTISRWETQLGSKVKILRSDNGGEFDSKLFGKYLAEKGIIAERSLPYHHFQNGAAERYNRTVSDMGRSILYDSELGKEFWGYAFMWAAWTLNRIPNRITKEKTPYKFFFGDKPQLDRTRVFGSRAFVLVAPEKRKKLDDRAIEGLVVGHLPESKGWTFWLPQSKKLVSSAWADFGRNALPTAAEASSGNKQNMTSAGLPNAGPATQANHLVFNDFTQEKLVDEQERLVDTCLKTCADDSGKVPLTFKEAMRSPEAAKWKIAIDTELDNMKRKNVWKVRRLPANRRKLGARWVFARKSNADGSIRYKARYVAKGFNQKEGTDFAHTFAPTATFTSMRILLSIAARNNWPIYNFDFVAAYLNAPINKEVWVQAPEGLDVNLGKACLLQRALYGTKQAARCWWKHLSGTLADLGYVSSYYDSSVYTLSNKADKSIIWVHVDDGIVTGSSDKALKLLETQLKGCLEIKWCEGLTSMVGVKIARTTNGFELTQPNLIEKILKEHWDGVTVHSSPLPEGYSANSEPDECGSNGNTFLSTIGSLSYVAVGTRLDIVYSVNYLARFSSRPLAVHWKGLKHLLGYLAGSRTTPLRIHPDKSQATPVECYVDANWGGPNSRSTYGVVIRLYGAPVMWVSQRLVTVASSTCQAEYMALGHATRHTLWIRNLLYDIIGTQFPVTIYCDNQSAVKIGCEDASNKRTHHIEREFYVTNQALYEKKTSLKWIPGTDQIADVLTKALGKSGNQSSFIC</sequence>
<dbReference type="InterPro" id="IPR001878">
    <property type="entry name" value="Znf_CCHC"/>
</dbReference>
<evidence type="ECO:0000256" key="12">
    <source>
        <dbReference type="ARBA" id="ARBA00022840"/>
    </source>
</evidence>
<evidence type="ECO:0000313" key="28">
    <source>
        <dbReference type="Proteomes" id="UP001164743"/>
    </source>
</evidence>
<evidence type="ECO:0000256" key="13">
    <source>
        <dbReference type="ARBA" id="ARBA00022842"/>
    </source>
</evidence>
<feature type="compositionally biased region" description="Low complexity" evidence="24">
    <location>
        <begin position="497"/>
        <end position="517"/>
    </location>
</feature>
<comment type="function">
    <text evidence="1">The aspartyl protease (PR) mediates the proteolytic cleavages of the Gag and Gag-Pol polyproteins after assembly of the VLP.</text>
</comment>
<evidence type="ECO:0000256" key="20">
    <source>
        <dbReference type="ARBA" id="ARBA00023268"/>
    </source>
</evidence>
<feature type="region of interest" description="Disordered" evidence="24">
    <location>
        <begin position="1"/>
        <end position="20"/>
    </location>
</feature>
<dbReference type="InterPro" id="IPR013103">
    <property type="entry name" value="RVT_2"/>
</dbReference>
<dbReference type="InterPro" id="IPR054722">
    <property type="entry name" value="PolX-like_BBD"/>
</dbReference>
<evidence type="ECO:0000256" key="24">
    <source>
        <dbReference type="SAM" id="MobiDB-lite"/>
    </source>
</evidence>
<feature type="region of interest" description="Disordered" evidence="24">
    <location>
        <begin position="394"/>
        <end position="417"/>
    </location>
</feature>
<dbReference type="InterPro" id="IPR039537">
    <property type="entry name" value="Retrotran_Ty1/copia-like"/>
</dbReference>
<keyword evidence="13" id="KW-0460">Magnesium</keyword>
<keyword evidence="10" id="KW-0255">Endonuclease</keyword>
<keyword evidence="16" id="KW-0695">RNA-directed DNA polymerase</keyword>
<dbReference type="EMBL" id="CP110425">
    <property type="protein sequence ID" value="WAQ84565.1"/>
    <property type="molecule type" value="Genomic_DNA"/>
</dbReference>
<dbReference type="Proteomes" id="UP001164743">
    <property type="component" value="Chromosome 5A"/>
</dbReference>
<keyword evidence="2" id="KW-0815">Transposition</keyword>
<comment type="catalytic activity">
    <reaction evidence="21">
        <text>DNA(n) + a 2'-deoxyribonucleoside 5'-triphosphate = DNA(n+1) + diphosphate</text>
        <dbReference type="Rhea" id="RHEA:22508"/>
        <dbReference type="Rhea" id="RHEA-COMP:17339"/>
        <dbReference type="Rhea" id="RHEA-COMP:17340"/>
        <dbReference type="ChEBI" id="CHEBI:33019"/>
        <dbReference type="ChEBI" id="CHEBI:61560"/>
        <dbReference type="ChEBI" id="CHEBI:173112"/>
        <dbReference type="EC" id="2.7.7.49"/>
    </reaction>
</comment>
<keyword evidence="15" id="KW-0229">DNA integration</keyword>
<feature type="compositionally biased region" description="Low complexity" evidence="24">
    <location>
        <begin position="394"/>
        <end position="411"/>
    </location>
</feature>
<evidence type="ECO:0000259" key="25">
    <source>
        <dbReference type="PROSITE" id="PS50158"/>
    </source>
</evidence>
<feature type="region of interest" description="Disordered" evidence="24">
    <location>
        <begin position="440"/>
        <end position="526"/>
    </location>
</feature>
<keyword evidence="6" id="KW-0548">Nucleotidyltransferase</keyword>
<dbReference type="PROSITE" id="PS50158">
    <property type="entry name" value="ZF_CCHC"/>
    <property type="match status" value="1"/>
</dbReference>
<dbReference type="InterPro" id="IPR012337">
    <property type="entry name" value="RNaseH-like_sf"/>
</dbReference>
<evidence type="ECO:0000256" key="14">
    <source>
        <dbReference type="ARBA" id="ARBA00022884"/>
    </source>
</evidence>
<keyword evidence="11" id="KW-0378">Hydrolase</keyword>
<dbReference type="Pfam" id="PF22936">
    <property type="entry name" value="Pol_BBD"/>
    <property type="match status" value="1"/>
</dbReference>
<dbReference type="PANTHER" id="PTHR42648:SF11">
    <property type="entry name" value="TRANSPOSON TY4-P GAG-POL POLYPROTEIN"/>
    <property type="match status" value="1"/>
</dbReference>
<comment type="catalytic activity">
    <reaction evidence="22">
        <text>DNA(n) + a 2'-deoxyribonucleoside 5'-triphosphate = DNA(n+1) + diphosphate</text>
        <dbReference type="Rhea" id="RHEA:22508"/>
        <dbReference type="Rhea" id="RHEA-COMP:17339"/>
        <dbReference type="Rhea" id="RHEA-COMP:17340"/>
        <dbReference type="ChEBI" id="CHEBI:33019"/>
        <dbReference type="ChEBI" id="CHEBI:61560"/>
        <dbReference type="ChEBI" id="CHEBI:173112"/>
        <dbReference type="EC" id="2.7.7.7"/>
    </reaction>
</comment>
<keyword evidence="5" id="KW-0645">Protease</keyword>
<evidence type="ECO:0000256" key="23">
    <source>
        <dbReference type="PROSITE-ProRule" id="PRU00047"/>
    </source>
</evidence>
<keyword evidence="17" id="KW-0239">DNA-directed DNA polymerase</keyword>
<keyword evidence="28" id="KW-1185">Reference proteome</keyword>